<dbReference type="SUPFAM" id="SSF53649">
    <property type="entry name" value="Alkaline phosphatase-like"/>
    <property type="match status" value="1"/>
</dbReference>
<sequence>MARKVFILGLDSMPPKVLYEGMDGGGFQYLRRIVEESSRYILETCHPPITVPAWMVMFTGKTPGELGIYGFRHRKPGEFGYYIVNSSYIKYPTIWDEAGRRGLRVGVYGVPPTYPPRPVHGFLVTDFTTPGPEKPYTFPPWLRRELEHVAGPTVFDIVYRSHDKQRVARDLFHMLENHQRQVEYLATRKQWDLFIYVEIAVDRAHHAFWKYFDKSHPRYTEHPEYSRVIPELYRRIDEWFEKLHKNLPRDTVIVIASDHGIKPMKGAFTINQWLMEQGYLKLKVDPGKLKPGTDLEEDMIDWEHTIAWAWGGYYSRVFINLKGREKRGTVEPKYYEETVKQLKRDIEKITGPNGEQWRNMAHQPEELYPIVRGDAPDLMVYLDNLDWRPAGTLGWQTMYLPENDRGPDDAVHDWHGVLAIYDPEGTIDRGDKGVIGIEKVYNLLRETLISKD</sequence>
<gene>
    <name evidence="1" type="ordered locus">Hbut_1502</name>
</gene>
<dbReference type="eggNOG" id="arCOG01377">
    <property type="taxonomic scope" value="Archaea"/>
</dbReference>
<dbReference type="HOGENOM" id="CLU_024306_0_0_2"/>
<dbReference type="Proteomes" id="UP000002593">
    <property type="component" value="Chromosome"/>
</dbReference>
<dbReference type="KEGG" id="hbu:Hbut_1502"/>
<dbReference type="AlphaFoldDB" id="A2BMW3"/>
<dbReference type="InterPro" id="IPR002591">
    <property type="entry name" value="Phosphodiest/P_Trfase"/>
</dbReference>
<dbReference type="GeneID" id="4782293"/>
<dbReference type="EnsemblBacteria" id="ABM81324">
    <property type="protein sequence ID" value="ABM81324"/>
    <property type="gene ID" value="Hbut_1502"/>
</dbReference>
<proteinExistence type="predicted"/>
<dbReference type="InterPro" id="IPR017850">
    <property type="entry name" value="Alkaline_phosphatase_core_sf"/>
</dbReference>
<evidence type="ECO:0000313" key="1">
    <source>
        <dbReference type="EMBL" id="ABM81324.1"/>
    </source>
</evidence>
<name>A2BMW3_HYPBU</name>
<protein>
    <submittedName>
        <fullName evidence="1">Conserved archaeal protein</fullName>
    </submittedName>
</protein>
<dbReference type="EMBL" id="CP000493">
    <property type="protein sequence ID" value="ABM81324.1"/>
    <property type="molecule type" value="Genomic_DNA"/>
</dbReference>
<accession>A2BMW3</accession>
<dbReference type="OrthoDB" id="33550at2157"/>
<reference evidence="1 2" key="1">
    <citation type="journal article" date="2007" name="Archaea">
        <title>The genome of Hyperthermus butylicus: a sulfur-reducing, peptide fermenting, neutrophilic Crenarchaeote growing up to 108 degrees C.</title>
        <authorList>
            <person name="Brugger K."/>
            <person name="Chen L."/>
            <person name="Stark M."/>
            <person name="Zibat A."/>
            <person name="Redder P."/>
            <person name="Ruepp A."/>
            <person name="Awayez M."/>
            <person name="She Q."/>
            <person name="Garrett R.A."/>
            <person name="Klenk H.P."/>
        </authorList>
    </citation>
    <scope>NUCLEOTIDE SEQUENCE [LARGE SCALE GENOMIC DNA]</scope>
    <source>
        <strain evidence="2">DSM 5456 / JCM 9403 / PLM1-5</strain>
    </source>
</reference>
<organism evidence="1 2">
    <name type="scientific">Hyperthermus butylicus (strain DSM 5456 / JCM 9403 / PLM1-5)</name>
    <dbReference type="NCBI Taxonomy" id="415426"/>
    <lineage>
        <taxon>Archaea</taxon>
        <taxon>Thermoproteota</taxon>
        <taxon>Thermoprotei</taxon>
        <taxon>Desulfurococcales</taxon>
        <taxon>Pyrodictiaceae</taxon>
        <taxon>Hyperthermus</taxon>
    </lineage>
</organism>
<keyword evidence="2" id="KW-1185">Reference proteome</keyword>
<evidence type="ECO:0000313" key="2">
    <source>
        <dbReference type="Proteomes" id="UP000002593"/>
    </source>
</evidence>
<dbReference type="STRING" id="415426.Hbut_1502"/>
<dbReference type="RefSeq" id="WP_011822642.1">
    <property type="nucleotide sequence ID" value="NC_008818.1"/>
</dbReference>
<dbReference type="Pfam" id="PF01663">
    <property type="entry name" value="Phosphodiest"/>
    <property type="match status" value="1"/>
</dbReference>
<dbReference type="Gene3D" id="3.40.720.10">
    <property type="entry name" value="Alkaline Phosphatase, subunit A"/>
    <property type="match status" value="1"/>
</dbReference>